<evidence type="ECO:0008006" key="4">
    <source>
        <dbReference type="Google" id="ProtNLM"/>
    </source>
</evidence>
<dbReference type="Proteomes" id="UP001499924">
    <property type="component" value="Unassembled WGS sequence"/>
</dbReference>
<feature type="signal peptide" evidence="1">
    <location>
        <begin position="1"/>
        <end position="30"/>
    </location>
</feature>
<accession>A0ABP6P5N2</accession>
<protein>
    <recommendedName>
        <fullName evidence="4">PknH-like extracellular domain-containing protein</fullName>
    </recommendedName>
</protein>
<evidence type="ECO:0000256" key="1">
    <source>
        <dbReference type="SAM" id="SignalP"/>
    </source>
</evidence>
<dbReference type="RefSeq" id="WP_344688463.1">
    <property type="nucleotide sequence ID" value="NZ_BAAAVV010000003.1"/>
</dbReference>
<name>A0ABP6P5N2_9ACTN</name>
<evidence type="ECO:0000313" key="3">
    <source>
        <dbReference type="Proteomes" id="UP001499924"/>
    </source>
</evidence>
<comment type="caution">
    <text evidence="2">The sequence shown here is derived from an EMBL/GenBank/DDBJ whole genome shotgun (WGS) entry which is preliminary data.</text>
</comment>
<evidence type="ECO:0000313" key="2">
    <source>
        <dbReference type="EMBL" id="GAA3165893.1"/>
    </source>
</evidence>
<keyword evidence="1" id="KW-0732">Signal</keyword>
<feature type="chain" id="PRO_5046806428" description="PknH-like extracellular domain-containing protein" evidence="1">
    <location>
        <begin position="31"/>
        <end position="218"/>
    </location>
</feature>
<dbReference type="PROSITE" id="PS51257">
    <property type="entry name" value="PROKAR_LIPOPROTEIN"/>
    <property type="match status" value="1"/>
</dbReference>
<keyword evidence="3" id="KW-1185">Reference proteome</keyword>
<proteinExistence type="predicted"/>
<dbReference type="EMBL" id="BAAAVV010000003">
    <property type="protein sequence ID" value="GAA3165893.1"/>
    <property type="molecule type" value="Genomic_DNA"/>
</dbReference>
<reference evidence="3" key="1">
    <citation type="journal article" date="2019" name="Int. J. Syst. Evol. Microbiol.">
        <title>The Global Catalogue of Microorganisms (GCM) 10K type strain sequencing project: providing services to taxonomists for standard genome sequencing and annotation.</title>
        <authorList>
            <consortium name="The Broad Institute Genomics Platform"/>
            <consortium name="The Broad Institute Genome Sequencing Center for Infectious Disease"/>
            <person name="Wu L."/>
            <person name="Ma J."/>
        </authorList>
    </citation>
    <scope>NUCLEOTIDE SEQUENCE [LARGE SCALE GENOMIC DNA]</scope>
    <source>
        <strain evidence="3">JCM 15614</strain>
    </source>
</reference>
<gene>
    <name evidence="2" type="ORF">GCM10010531_18070</name>
</gene>
<organism evidence="2 3">
    <name type="scientific">Blastococcus jejuensis</name>
    <dbReference type="NCBI Taxonomy" id="351224"/>
    <lineage>
        <taxon>Bacteria</taxon>
        <taxon>Bacillati</taxon>
        <taxon>Actinomycetota</taxon>
        <taxon>Actinomycetes</taxon>
        <taxon>Geodermatophilales</taxon>
        <taxon>Geodermatophilaceae</taxon>
        <taxon>Blastococcus</taxon>
    </lineage>
</organism>
<sequence length="218" mass="22712">MRTTRRLLSCAAVALLAACGSVLQPSGDLAEALVVELPGYVAAAPGQIPLTLCDPLPSGTGPTPPPLSGELGEPAAAFYQTAPATLEAYAWRASAEAARAADPDAAPDSDEEAARLFVEDARSAAAGCEFELFTDADTDGDGMLDTGTSDVQSVEPWSGSGWEGVRIHRVVSGQEQTDRRLVYAGDVVLLVVMRADRDDPEILAPADDFLEAVAERLG</sequence>